<comment type="caution">
    <text evidence="2">The sequence shown here is derived from an EMBL/GenBank/DDBJ whole genome shotgun (WGS) entry which is preliminary data.</text>
</comment>
<name>A0AAN6NPF9_9PEZI</name>
<organism evidence="2 3">
    <name type="scientific">Pseudoneurospora amorphoporcata</name>
    <dbReference type="NCBI Taxonomy" id="241081"/>
    <lineage>
        <taxon>Eukaryota</taxon>
        <taxon>Fungi</taxon>
        <taxon>Dikarya</taxon>
        <taxon>Ascomycota</taxon>
        <taxon>Pezizomycotina</taxon>
        <taxon>Sordariomycetes</taxon>
        <taxon>Sordariomycetidae</taxon>
        <taxon>Sordariales</taxon>
        <taxon>Sordariaceae</taxon>
        <taxon>Pseudoneurospora</taxon>
    </lineage>
</organism>
<evidence type="ECO:0000256" key="1">
    <source>
        <dbReference type="SAM" id="MobiDB-lite"/>
    </source>
</evidence>
<feature type="non-terminal residue" evidence="2">
    <location>
        <position position="1"/>
    </location>
</feature>
<proteinExistence type="predicted"/>
<dbReference type="AlphaFoldDB" id="A0AAN6NPF9"/>
<keyword evidence="3" id="KW-1185">Reference proteome</keyword>
<protein>
    <submittedName>
        <fullName evidence="2">Uncharacterized protein</fullName>
    </submittedName>
</protein>
<reference evidence="2" key="1">
    <citation type="journal article" date="2023" name="Mol. Phylogenet. Evol.">
        <title>Genome-scale phylogeny and comparative genomics of the fungal order Sordariales.</title>
        <authorList>
            <person name="Hensen N."/>
            <person name="Bonometti L."/>
            <person name="Westerberg I."/>
            <person name="Brannstrom I.O."/>
            <person name="Guillou S."/>
            <person name="Cros-Aarteil S."/>
            <person name="Calhoun S."/>
            <person name="Haridas S."/>
            <person name="Kuo A."/>
            <person name="Mondo S."/>
            <person name="Pangilinan J."/>
            <person name="Riley R."/>
            <person name="LaButti K."/>
            <person name="Andreopoulos B."/>
            <person name="Lipzen A."/>
            <person name="Chen C."/>
            <person name="Yan M."/>
            <person name="Daum C."/>
            <person name="Ng V."/>
            <person name="Clum A."/>
            <person name="Steindorff A."/>
            <person name="Ohm R.A."/>
            <person name="Martin F."/>
            <person name="Silar P."/>
            <person name="Natvig D.O."/>
            <person name="Lalanne C."/>
            <person name="Gautier V."/>
            <person name="Ament-Velasquez S.L."/>
            <person name="Kruys A."/>
            <person name="Hutchinson M.I."/>
            <person name="Powell A.J."/>
            <person name="Barry K."/>
            <person name="Miller A.N."/>
            <person name="Grigoriev I.V."/>
            <person name="Debuchy R."/>
            <person name="Gladieux P."/>
            <person name="Hiltunen Thoren M."/>
            <person name="Johannesson H."/>
        </authorList>
    </citation>
    <scope>NUCLEOTIDE SEQUENCE</scope>
    <source>
        <strain evidence="2">CBS 626.80</strain>
    </source>
</reference>
<evidence type="ECO:0000313" key="3">
    <source>
        <dbReference type="Proteomes" id="UP001303222"/>
    </source>
</evidence>
<evidence type="ECO:0000313" key="2">
    <source>
        <dbReference type="EMBL" id="KAK3949597.1"/>
    </source>
</evidence>
<sequence length="171" mass="19084">EPGRAANHGGFRYEHILFDPINPHTQCLQDHCMNSRPMHLHPCSTGHRATPDPMTVYIPTSCFRPRKPYRVIPDRASLARTNAHVDSPAVSTRTSCQQSKSRTEMEPSGKYYGYPTDVLLHLFIPSVVTGFPASSHDSHKPAHVRPHTQGSNPNLALAEIEQQNPKIATLF</sequence>
<dbReference type="EMBL" id="MU859207">
    <property type="protein sequence ID" value="KAK3949597.1"/>
    <property type="molecule type" value="Genomic_DNA"/>
</dbReference>
<gene>
    <name evidence="2" type="ORF">QBC32DRAFT_219329</name>
</gene>
<feature type="region of interest" description="Disordered" evidence="1">
    <location>
        <begin position="89"/>
        <end position="108"/>
    </location>
</feature>
<reference evidence="2" key="2">
    <citation type="submission" date="2023-06" db="EMBL/GenBank/DDBJ databases">
        <authorList>
            <consortium name="Lawrence Berkeley National Laboratory"/>
            <person name="Mondo S.J."/>
            <person name="Hensen N."/>
            <person name="Bonometti L."/>
            <person name="Westerberg I."/>
            <person name="Brannstrom I.O."/>
            <person name="Guillou S."/>
            <person name="Cros-Aarteil S."/>
            <person name="Calhoun S."/>
            <person name="Haridas S."/>
            <person name="Kuo A."/>
            <person name="Pangilinan J."/>
            <person name="Riley R."/>
            <person name="Labutti K."/>
            <person name="Andreopoulos B."/>
            <person name="Lipzen A."/>
            <person name="Chen C."/>
            <person name="Yanf M."/>
            <person name="Daum C."/>
            <person name="Ng V."/>
            <person name="Clum A."/>
            <person name="Steindorff A."/>
            <person name="Ohm R."/>
            <person name="Martin F."/>
            <person name="Silar P."/>
            <person name="Natvig D."/>
            <person name="Lalanne C."/>
            <person name="Gautier V."/>
            <person name="Ament-Velasquez S.L."/>
            <person name="Kruys A."/>
            <person name="Hutchinson M.I."/>
            <person name="Powell A.J."/>
            <person name="Barry K."/>
            <person name="Miller A.N."/>
            <person name="Grigoriev I.V."/>
            <person name="Debuchy R."/>
            <person name="Gladieux P."/>
            <person name="Thoren M.H."/>
            <person name="Johannesson H."/>
        </authorList>
    </citation>
    <scope>NUCLEOTIDE SEQUENCE</scope>
    <source>
        <strain evidence="2">CBS 626.80</strain>
    </source>
</reference>
<feature type="compositionally biased region" description="Polar residues" evidence="1">
    <location>
        <begin position="89"/>
        <end position="100"/>
    </location>
</feature>
<accession>A0AAN6NPF9</accession>
<dbReference type="Proteomes" id="UP001303222">
    <property type="component" value="Unassembled WGS sequence"/>
</dbReference>